<dbReference type="RefSeq" id="WP_379869914.1">
    <property type="nucleotide sequence ID" value="NZ_JBHTBH010000003.1"/>
</dbReference>
<evidence type="ECO:0000256" key="3">
    <source>
        <dbReference type="ARBA" id="ARBA00023136"/>
    </source>
</evidence>
<evidence type="ECO:0000313" key="11">
    <source>
        <dbReference type="Proteomes" id="UP001596540"/>
    </source>
</evidence>
<feature type="domain" description="GerMN" evidence="9">
    <location>
        <begin position="221"/>
        <end position="307"/>
    </location>
</feature>
<dbReference type="Proteomes" id="UP001596540">
    <property type="component" value="Unassembled WGS sequence"/>
</dbReference>
<feature type="signal peptide" evidence="8">
    <location>
        <begin position="1"/>
        <end position="26"/>
    </location>
</feature>
<dbReference type="InterPro" id="IPR023959">
    <property type="entry name" value="LpqB"/>
</dbReference>
<keyword evidence="2 8" id="KW-0732">Signal</keyword>
<comment type="subcellular location">
    <subcellularLocation>
        <location evidence="6">Cell membrane</location>
        <topology evidence="6">Lipid-anchor</topology>
    </subcellularLocation>
</comment>
<feature type="chain" id="PRO_5046439724" description="Lipoprotein LpqB" evidence="8">
    <location>
        <begin position="27"/>
        <end position="621"/>
    </location>
</feature>
<keyword evidence="11" id="KW-1185">Reference proteome</keyword>
<sequence length="621" mass="66136">MTPVISVIRTRRLAALGAAASTCLLAALSGCATVPTGGPVVQNAGGENAAEQDGTYVRLLPAGPQPGVGEIGLIRGFLKDMGSFEENHRAARLYMTSAEQSAWSPDGTVLVYGELDSVGLDVTPDESGQRATVHMRTPQVATIEPSGQYVPAGAGEVIDITFELARVNGEWRISDLPSDLVLSRRDVDRVFRPLNLYYFNRDMSTLVPDPVFLPANTSQLPTQLVKMLVSGPTDWLRPAVRSSFPAGTSVAAAFDSGRVTVELTTGSGSVTDAEFGMGAQLVWTLKQLPEVQELVLRVNGEEVELPGEEDENVQTGLAAWNSVNPAGVTDDVRGYFIRDGQLWSLDGEQQEARALGAAGRGDSPLELYAVSLDEDRVAGVTGDTVQAADLVENSDYRTVLHDGDYTGVSWDGYGNLWVVEDTTREREDEPEAGSTADDTERGNASPSPQPSTPPRGGTRVWLAPDGADPVEVSAPELADREVVQLRASRDGTRVAVLTRDGDDTQVWVGRVVHGDDGVAVQEFIPLASDLNQVADITWRGADQLAVLGQKDRGAMQAYLVPLDGSTESTSAGATPGADMRTIAAAPGAPLLSGVENDNVWLTNDRLMWQRVTDGTNPVYPG</sequence>
<dbReference type="InterPro" id="IPR018910">
    <property type="entry name" value="LpqB_C"/>
</dbReference>
<gene>
    <name evidence="6" type="primary">lpqB</name>
    <name evidence="10" type="ORF">ACFQRF_07295</name>
</gene>
<keyword evidence="4" id="KW-0564">Palmitate</keyword>
<evidence type="ECO:0000259" key="9">
    <source>
        <dbReference type="SMART" id="SM00909"/>
    </source>
</evidence>
<comment type="caution">
    <text evidence="10">The sequence shown here is derived from an EMBL/GenBank/DDBJ whole genome shotgun (WGS) entry which is preliminary data.</text>
</comment>
<keyword evidence="3" id="KW-0472">Membrane</keyword>
<evidence type="ECO:0000256" key="6">
    <source>
        <dbReference type="HAMAP-Rule" id="MF_01373"/>
    </source>
</evidence>
<dbReference type="EMBL" id="JBHTBH010000003">
    <property type="protein sequence ID" value="MFC7327546.1"/>
    <property type="molecule type" value="Genomic_DNA"/>
</dbReference>
<evidence type="ECO:0000256" key="2">
    <source>
        <dbReference type="ARBA" id="ARBA00022729"/>
    </source>
</evidence>
<evidence type="ECO:0000256" key="5">
    <source>
        <dbReference type="ARBA" id="ARBA00023288"/>
    </source>
</evidence>
<dbReference type="Pfam" id="PF10646">
    <property type="entry name" value="Germane"/>
    <property type="match status" value="1"/>
</dbReference>
<dbReference type="Pfam" id="PF25976">
    <property type="entry name" value="LpqB_N"/>
    <property type="match status" value="1"/>
</dbReference>
<name>A0ABW2KE68_9ACTN</name>
<evidence type="ECO:0000256" key="4">
    <source>
        <dbReference type="ARBA" id="ARBA00023139"/>
    </source>
</evidence>
<dbReference type="SMART" id="SM00909">
    <property type="entry name" value="Germane"/>
    <property type="match status" value="1"/>
</dbReference>
<dbReference type="HAMAP" id="MF_01373">
    <property type="entry name" value="LpqB_lipoprot"/>
    <property type="match status" value="1"/>
</dbReference>
<accession>A0ABW2KE68</accession>
<comment type="similarity">
    <text evidence="6">Belongs to the LpqB lipoprotein family.</text>
</comment>
<evidence type="ECO:0000256" key="8">
    <source>
        <dbReference type="SAM" id="SignalP"/>
    </source>
</evidence>
<dbReference type="InterPro" id="IPR019606">
    <property type="entry name" value="GerMN"/>
</dbReference>
<keyword evidence="5" id="KW-0449">Lipoprotein</keyword>
<organism evidence="10 11">
    <name type="scientific">Marinactinospora rubrisoli</name>
    <dbReference type="NCBI Taxonomy" id="2715399"/>
    <lineage>
        <taxon>Bacteria</taxon>
        <taxon>Bacillati</taxon>
        <taxon>Actinomycetota</taxon>
        <taxon>Actinomycetes</taxon>
        <taxon>Streptosporangiales</taxon>
        <taxon>Nocardiopsidaceae</taxon>
        <taxon>Marinactinospora</taxon>
    </lineage>
</organism>
<evidence type="ECO:0000256" key="7">
    <source>
        <dbReference type="SAM" id="MobiDB-lite"/>
    </source>
</evidence>
<dbReference type="InterPro" id="IPR059026">
    <property type="entry name" value="LpqB_N"/>
</dbReference>
<keyword evidence="1" id="KW-1003">Cell membrane</keyword>
<reference evidence="11" key="1">
    <citation type="journal article" date="2019" name="Int. J. Syst. Evol. Microbiol.">
        <title>The Global Catalogue of Microorganisms (GCM) 10K type strain sequencing project: providing services to taxonomists for standard genome sequencing and annotation.</title>
        <authorList>
            <consortium name="The Broad Institute Genomics Platform"/>
            <consortium name="The Broad Institute Genome Sequencing Center for Infectious Disease"/>
            <person name="Wu L."/>
            <person name="Ma J."/>
        </authorList>
    </citation>
    <scope>NUCLEOTIDE SEQUENCE [LARGE SCALE GENOMIC DNA]</scope>
    <source>
        <strain evidence="11">CGMCC 4.7382</strain>
    </source>
</reference>
<dbReference type="SUPFAM" id="SSF69322">
    <property type="entry name" value="Tricorn protease domain 2"/>
    <property type="match status" value="1"/>
</dbReference>
<feature type="region of interest" description="Disordered" evidence="7">
    <location>
        <begin position="423"/>
        <end position="466"/>
    </location>
</feature>
<dbReference type="Pfam" id="PF10647">
    <property type="entry name" value="Gmad1"/>
    <property type="match status" value="1"/>
</dbReference>
<evidence type="ECO:0000313" key="10">
    <source>
        <dbReference type="EMBL" id="MFC7327546.1"/>
    </source>
</evidence>
<proteinExistence type="inferred from homology"/>
<evidence type="ECO:0000256" key="1">
    <source>
        <dbReference type="ARBA" id="ARBA00022475"/>
    </source>
</evidence>
<protein>
    <recommendedName>
        <fullName evidence="6">Lipoprotein LpqB</fullName>
    </recommendedName>
</protein>